<evidence type="ECO:0000313" key="3">
    <source>
        <dbReference type="Proteomes" id="UP000053647"/>
    </source>
</evidence>
<dbReference type="Proteomes" id="UP000053647">
    <property type="component" value="Unassembled WGS sequence"/>
</dbReference>
<dbReference type="GO" id="GO:0005524">
    <property type="term" value="F:ATP binding"/>
    <property type="evidence" value="ECO:0007669"/>
    <property type="project" value="InterPro"/>
</dbReference>
<dbReference type="PROSITE" id="PS50011">
    <property type="entry name" value="PROTEIN_KINASE_DOM"/>
    <property type="match status" value="1"/>
</dbReference>
<evidence type="ECO:0000259" key="1">
    <source>
        <dbReference type="PROSITE" id="PS50011"/>
    </source>
</evidence>
<evidence type="ECO:0000313" key="2">
    <source>
        <dbReference type="EMBL" id="KIJ11882.1"/>
    </source>
</evidence>
<protein>
    <recommendedName>
        <fullName evidence="1">Protein kinase domain-containing protein</fullName>
    </recommendedName>
</protein>
<dbReference type="AlphaFoldDB" id="A0A0C9TVW0"/>
<dbReference type="EMBL" id="KN819371">
    <property type="protein sequence ID" value="KIJ11882.1"/>
    <property type="molecule type" value="Genomic_DNA"/>
</dbReference>
<proteinExistence type="predicted"/>
<gene>
    <name evidence="2" type="ORF">PAXINDRAFT_101466</name>
</gene>
<dbReference type="InterPro" id="IPR011009">
    <property type="entry name" value="Kinase-like_dom_sf"/>
</dbReference>
<organism evidence="2 3">
    <name type="scientific">Paxillus involutus ATCC 200175</name>
    <dbReference type="NCBI Taxonomy" id="664439"/>
    <lineage>
        <taxon>Eukaryota</taxon>
        <taxon>Fungi</taxon>
        <taxon>Dikarya</taxon>
        <taxon>Basidiomycota</taxon>
        <taxon>Agaricomycotina</taxon>
        <taxon>Agaricomycetes</taxon>
        <taxon>Agaricomycetidae</taxon>
        <taxon>Boletales</taxon>
        <taxon>Paxilineae</taxon>
        <taxon>Paxillaceae</taxon>
        <taxon>Paxillus</taxon>
    </lineage>
</organism>
<dbReference type="Gene3D" id="1.10.510.10">
    <property type="entry name" value="Transferase(Phosphotransferase) domain 1"/>
    <property type="match status" value="1"/>
</dbReference>
<dbReference type="SUPFAM" id="SSF56112">
    <property type="entry name" value="Protein kinase-like (PK-like)"/>
    <property type="match status" value="1"/>
</dbReference>
<dbReference type="InterPro" id="IPR051681">
    <property type="entry name" value="Ser/Thr_Kinases-Pseudokinases"/>
</dbReference>
<sequence>MLELRHGLEMHGRITPTTCSPSRCPPMVPNSRAHQGMILFGFGMHALVTQTDNHFSMAVHLKLELQTLVAAAIDVDSSAGSVVDTPAAVKQPIADSPWNLNEIRSNFEHDSDITGYVVRDNEEPFASGSFGDVYRGKLCLNGRSIDVAIKAIRTYSVHGDEDHTQINKRLRRELRTWVNLEHTNVLPLFGTTMNFGRFPAMVCPWLENGSLTSYLERRNDTLTTAERLALLCDAAAGLQYLHSQSVVHGDLSGSNVLIGDNGRACISDFGLSILLTKLGGSTFATSRRAEGALRWSAPELLDLEVPEDEENPLHVFPTLQSDVYSFGSVMLQVLTGKVPYHYYIRDAQVLSAVSKGFIPQRPNRALVTDRQWTFMQRCWMPVGVGEPRPHDDEIVEFIKQELVELERAS</sequence>
<dbReference type="HOGENOM" id="CLU_000288_7_18_1"/>
<dbReference type="PANTHER" id="PTHR44329">
    <property type="entry name" value="SERINE/THREONINE-PROTEIN KINASE TNNI3K-RELATED"/>
    <property type="match status" value="1"/>
</dbReference>
<reference evidence="3" key="2">
    <citation type="submission" date="2015-01" db="EMBL/GenBank/DDBJ databases">
        <title>Evolutionary Origins and Diversification of the Mycorrhizal Mutualists.</title>
        <authorList>
            <consortium name="DOE Joint Genome Institute"/>
            <consortium name="Mycorrhizal Genomics Consortium"/>
            <person name="Kohler A."/>
            <person name="Kuo A."/>
            <person name="Nagy L.G."/>
            <person name="Floudas D."/>
            <person name="Copeland A."/>
            <person name="Barry K.W."/>
            <person name="Cichocki N."/>
            <person name="Veneault-Fourrey C."/>
            <person name="LaButti K."/>
            <person name="Lindquist E.A."/>
            <person name="Lipzen A."/>
            <person name="Lundell T."/>
            <person name="Morin E."/>
            <person name="Murat C."/>
            <person name="Riley R."/>
            <person name="Ohm R."/>
            <person name="Sun H."/>
            <person name="Tunlid A."/>
            <person name="Henrissat B."/>
            <person name="Grigoriev I.V."/>
            <person name="Hibbett D.S."/>
            <person name="Martin F."/>
        </authorList>
    </citation>
    <scope>NUCLEOTIDE SEQUENCE [LARGE SCALE GENOMIC DNA]</scope>
    <source>
        <strain evidence="3">ATCC 200175</strain>
    </source>
</reference>
<dbReference type="InterPro" id="IPR000719">
    <property type="entry name" value="Prot_kinase_dom"/>
</dbReference>
<name>A0A0C9TVW0_PAXIN</name>
<dbReference type="Pfam" id="PF07714">
    <property type="entry name" value="PK_Tyr_Ser-Thr"/>
    <property type="match status" value="1"/>
</dbReference>
<dbReference type="GO" id="GO:0004674">
    <property type="term" value="F:protein serine/threonine kinase activity"/>
    <property type="evidence" value="ECO:0007669"/>
    <property type="project" value="TreeGrafter"/>
</dbReference>
<dbReference type="InterPro" id="IPR008266">
    <property type="entry name" value="Tyr_kinase_AS"/>
</dbReference>
<dbReference type="OrthoDB" id="346907at2759"/>
<dbReference type="PROSITE" id="PS00109">
    <property type="entry name" value="PROTEIN_KINASE_TYR"/>
    <property type="match status" value="1"/>
</dbReference>
<dbReference type="InterPro" id="IPR001245">
    <property type="entry name" value="Ser-Thr/Tyr_kinase_cat_dom"/>
</dbReference>
<accession>A0A0C9TVW0</accession>
<feature type="domain" description="Protein kinase" evidence="1">
    <location>
        <begin position="119"/>
        <end position="403"/>
    </location>
</feature>
<reference evidence="2 3" key="1">
    <citation type="submission" date="2014-06" db="EMBL/GenBank/DDBJ databases">
        <authorList>
            <consortium name="DOE Joint Genome Institute"/>
            <person name="Kuo A."/>
            <person name="Kohler A."/>
            <person name="Nagy L.G."/>
            <person name="Floudas D."/>
            <person name="Copeland A."/>
            <person name="Barry K.W."/>
            <person name="Cichocki N."/>
            <person name="Veneault-Fourrey C."/>
            <person name="LaButti K."/>
            <person name="Lindquist E.A."/>
            <person name="Lipzen A."/>
            <person name="Lundell T."/>
            <person name="Morin E."/>
            <person name="Murat C."/>
            <person name="Sun H."/>
            <person name="Tunlid A."/>
            <person name="Henrissat B."/>
            <person name="Grigoriev I.V."/>
            <person name="Hibbett D.S."/>
            <person name="Martin F."/>
            <person name="Nordberg H.P."/>
            <person name="Cantor M.N."/>
            <person name="Hua S.X."/>
        </authorList>
    </citation>
    <scope>NUCLEOTIDE SEQUENCE [LARGE SCALE GENOMIC DNA]</scope>
    <source>
        <strain evidence="2 3">ATCC 200175</strain>
    </source>
</reference>
<keyword evidence="3" id="KW-1185">Reference proteome</keyword>